<dbReference type="EMBL" id="MU826352">
    <property type="protein sequence ID" value="KAJ7380659.1"/>
    <property type="molecule type" value="Genomic_DNA"/>
</dbReference>
<keyword evidence="3" id="KW-1185">Reference proteome</keyword>
<sequence>MRFQMVNKDNQTEKRRQRVSSSEVSVSEDSQDGAFIKLTVTEYQALIAKLTTIKDRDKTRNRHILNLEARLDEAQLEIQTLKTKLHDTNTFVAVTKKSIEFTQGEHDELTVFRTSRSGTTKFEDTPTEIMCTGSTSRFVLV</sequence>
<dbReference type="Proteomes" id="UP001163046">
    <property type="component" value="Unassembled WGS sequence"/>
</dbReference>
<evidence type="ECO:0000256" key="1">
    <source>
        <dbReference type="SAM" id="MobiDB-lite"/>
    </source>
</evidence>
<proteinExistence type="predicted"/>
<accession>A0A9W9ZGN6</accession>
<dbReference type="AlphaFoldDB" id="A0A9W9ZGN6"/>
<organism evidence="2 3">
    <name type="scientific">Desmophyllum pertusum</name>
    <dbReference type="NCBI Taxonomy" id="174260"/>
    <lineage>
        <taxon>Eukaryota</taxon>
        <taxon>Metazoa</taxon>
        <taxon>Cnidaria</taxon>
        <taxon>Anthozoa</taxon>
        <taxon>Hexacorallia</taxon>
        <taxon>Scleractinia</taxon>
        <taxon>Caryophylliina</taxon>
        <taxon>Caryophylliidae</taxon>
        <taxon>Desmophyllum</taxon>
    </lineage>
</organism>
<dbReference type="OrthoDB" id="6001927at2759"/>
<name>A0A9W9ZGN6_9CNID</name>
<evidence type="ECO:0000313" key="2">
    <source>
        <dbReference type="EMBL" id="KAJ7380659.1"/>
    </source>
</evidence>
<evidence type="ECO:0000313" key="3">
    <source>
        <dbReference type="Proteomes" id="UP001163046"/>
    </source>
</evidence>
<comment type="caution">
    <text evidence="2">The sequence shown here is derived from an EMBL/GenBank/DDBJ whole genome shotgun (WGS) entry which is preliminary data.</text>
</comment>
<protein>
    <submittedName>
        <fullName evidence="2">Uncharacterized protein</fullName>
    </submittedName>
</protein>
<feature type="region of interest" description="Disordered" evidence="1">
    <location>
        <begin position="1"/>
        <end position="25"/>
    </location>
</feature>
<reference evidence="2" key="1">
    <citation type="submission" date="2023-01" db="EMBL/GenBank/DDBJ databases">
        <title>Genome assembly of the deep-sea coral Lophelia pertusa.</title>
        <authorList>
            <person name="Herrera S."/>
            <person name="Cordes E."/>
        </authorList>
    </citation>
    <scope>NUCLEOTIDE SEQUENCE</scope>
    <source>
        <strain evidence="2">USNM1676648</strain>
        <tissue evidence="2">Polyp</tissue>
    </source>
</reference>
<gene>
    <name evidence="2" type="ORF">OS493_007024</name>
</gene>